<evidence type="ECO:0000313" key="2">
    <source>
        <dbReference type="Proteomes" id="UP000828645"/>
    </source>
</evidence>
<sequence>MRHFYVNEMLQVVGKEKGHSLRNGLLILCETIV</sequence>
<organism evidence="1 2">
    <name type="scientific">Escherichia phage vB_EcoP-UTI89UKE2</name>
    <dbReference type="NCBI Taxonomy" id="2865826"/>
    <lineage>
        <taxon>Viruses</taxon>
        <taxon>Duplodnaviria</taxon>
        <taxon>Heunggongvirae</taxon>
        <taxon>Uroviricota</taxon>
        <taxon>Caudoviricetes</taxon>
        <taxon>Autographivirales</taxon>
        <taxon>Autosignataviridae</taxon>
        <taxon>Molineuxvirinae</taxon>
        <taxon>Vectrevirus</taxon>
        <taxon>Vectrevirus PUTI89UKE2</taxon>
    </lineage>
</organism>
<dbReference type="Proteomes" id="UP000828645">
    <property type="component" value="Segment"/>
</dbReference>
<dbReference type="EMBL" id="MZ234049">
    <property type="protein sequence ID" value="QZI84537.1"/>
    <property type="molecule type" value="Genomic_DNA"/>
</dbReference>
<proteinExistence type="predicted"/>
<keyword evidence="2" id="KW-1185">Reference proteome</keyword>
<protein>
    <submittedName>
        <fullName evidence="1">Uncharacterized protein</fullName>
    </submittedName>
</protein>
<gene>
    <name evidence="1" type="ORF">UTI89UKE2_003</name>
</gene>
<name>A0AAE7XTK2_9CAUD</name>
<evidence type="ECO:0000313" key="1">
    <source>
        <dbReference type="EMBL" id="QZI84537.1"/>
    </source>
</evidence>
<accession>A0AAE7XTK2</accession>
<reference evidence="1 2" key="1">
    <citation type="submission" date="2021-05" db="EMBL/GenBank/DDBJ databases">
        <title>Naturally bred epsilon2 phages have an improved host range and effectivity in uropathogenic E. coli over their ancestor phages.</title>
        <authorList>
            <person name="Saez D."/>
            <person name="Loose M."/>
            <person name="Mutti M."/>
            <person name="Visram Z."/>
            <person name="Hitzenhammer E."/>
            <person name="Dippel D."/>
            <person name="Tisakova L."/>
            <person name="Schertler S."/>
            <person name="Wittmann J."/>
            <person name="Corsini L."/>
            <person name="Wagenlehner F."/>
        </authorList>
    </citation>
    <scope>NUCLEOTIDE SEQUENCE [LARGE SCALE GENOMIC DNA]</scope>
</reference>